<dbReference type="HAMAP" id="MF_01151">
    <property type="entry name" value="GrpE"/>
    <property type="match status" value="1"/>
</dbReference>
<name>I0YNX2_COCSC</name>
<dbReference type="RefSeq" id="XP_005644635.1">
    <property type="nucleotide sequence ID" value="XM_005644578.1"/>
</dbReference>
<gene>
    <name evidence="9" type="ORF">COCSUDRAFT_18889</name>
</gene>
<reference evidence="9 10" key="1">
    <citation type="journal article" date="2012" name="Genome Biol.">
        <title>The genome of the polar eukaryotic microalga coccomyxa subellipsoidea reveals traits of cold adaptation.</title>
        <authorList>
            <person name="Blanc G."/>
            <person name="Agarkova I."/>
            <person name="Grimwood J."/>
            <person name="Kuo A."/>
            <person name="Brueggeman A."/>
            <person name="Dunigan D."/>
            <person name="Gurnon J."/>
            <person name="Ladunga I."/>
            <person name="Lindquist E."/>
            <person name="Lucas S."/>
            <person name="Pangilinan J."/>
            <person name="Proschold T."/>
            <person name="Salamov A."/>
            <person name="Schmutz J."/>
            <person name="Weeks D."/>
            <person name="Yamada T."/>
            <person name="Claverie J.M."/>
            <person name="Grigoriev I."/>
            <person name="Van Etten J."/>
            <person name="Lomsadze A."/>
            <person name="Borodovsky M."/>
        </authorList>
    </citation>
    <scope>NUCLEOTIDE SEQUENCE [LARGE SCALE GENOMIC DNA]</scope>
    <source>
        <strain evidence="9 10">C-169</strain>
    </source>
</reference>
<protein>
    <recommendedName>
        <fullName evidence="7">GrpE protein homolog</fullName>
    </recommendedName>
</protein>
<proteinExistence type="inferred from homology"/>
<evidence type="ECO:0000256" key="3">
    <source>
        <dbReference type="ARBA" id="ARBA00011738"/>
    </source>
</evidence>
<dbReference type="eggNOG" id="KOG3003">
    <property type="taxonomic scope" value="Eukaryota"/>
</dbReference>
<dbReference type="SUPFAM" id="SSF58014">
    <property type="entry name" value="Coiled-coil domain of nucleotide exchange factor GrpE"/>
    <property type="match status" value="1"/>
</dbReference>
<dbReference type="GO" id="GO:0042803">
    <property type="term" value="F:protein homodimerization activity"/>
    <property type="evidence" value="ECO:0007669"/>
    <property type="project" value="InterPro"/>
</dbReference>
<dbReference type="EMBL" id="AGSI01000016">
    <property type="protein sequence ID" value="EIE20091.1"/>
    <property type="molecule type" value="Genomic_DNA"/>
</dbReference>
<evidence type="ECO:0000313" key="9">
    <source>
        <dbReference type="EMBL" id="EIE20091.1"/>
    </source>
</evidence>
<keyword evidence="6 7" id="KW-0143">Chaperone</keyword>
<dbReference type="AlphaFoldDB" id="I0YNX2"/>
<keyword evidence="5" id="KW-0346">Stress response</keyword>
<evidence type="ECO:0000256" key="8">
    <source>
        <dbReference type="RuleBase" id="RU004478"/>
    </source>
</evidence>
<evidence type="ECO:0000313" key="10">
    <source>
        <dbReference type="Proteomes" id="UP000007264"/>
    </source>
</evidence>
<comment type="caution">
    <text evidence="9">The sequence shown here is derived from an EMBL/GenBank/DDBJ whole genome shotgun (WGS) entry which is preliminary data.</text>
</comment>
<feature type="non-terminal residue" evidence="9">
    <location>
        <position position="1"/>
    </location>
</feature>
<dbReference type="Pfam" id="PF01025">
    <property type="entry name" value="GrpE"/>
    <property type="match status" value="1"/>
</dbReference>
<dbReference type="STRING" id="574566.I0YNX2"/>
<dbReference type="KEGG" id="csl:COCSUDRAFT_18889"/>
<keyword evidence="10" id="KW-1185">Reference proteome</keyword>
<dbReference type="PROSITE" id="PS01071">
    <property type="entry name" value="GRPE"/>
    <property type="match status" value="1"/>
</dbReference>
<keyword evidence="4" id="KW-0963">Cytoplasm</keyword>
<dbReference type="PANTHER" id="PTHR21237:SF40">
    <property type="entry name" value="CELL CYCLE AND APOPTOSIS REGULATOR PROTEIN 2"/>
    <property type="match status" value="1"/>
</dbReference>
<dbReference type="InterPro" id="IPR009012">
    <property type="entry name" value="GrpE_head"/>
</dbReference>
<dbReference type="GO" id="GO:0000774">
    <property type="term" value="F:adenyl-nucleotide exchange factor activity"/>
    <property type="evidence" value="ECO:0007669"/>
    <property type="project" value="InterPro"/>
</dbReference>
<evidence type="ECO:0000256" key="2">
    <source>
        <dbReference type="ARBA" id="ARBA00009054"/>
    </source>
</evidence>
<dbReference type="GeneID" id="17038067"/>
<dbReference type="GO" id="GO:0051087">
    <property type="term" value="F:protein-folding chaperone binding"/>
    <property type="evidence" value="ECO:0007669"/>
    <property type="project" value="InterPro"/>
</dbReference>
<dbReference type="InterPro" id="IPR013805">
    <property type="entry name" value="GrpE_CC"/>
</dbReference>
<evidence type="ECO:0000256" key="7">
    <source>
        <dbReference type="RuleBase" id="RU000640"/>
    </source>
</evidence>
<dbReference type="CDD" id="cd00446">
    <property type="entry name" value="GrpE"/>
    <property type="match status" value="1"/>
</dbReference>
<keyword evidence="7" id="KW-0496">Mitochondrion</keyword>
<dbReference type="GO" id="GO:0005759">
    <property type="term" value="C:mitochondrial matrix"/>
    <property type="evidence" value="ECO:0007669"/>
    <property type="project" value="UniProtKB-SubCell"/>
</dbReference>
<dbReference type="PANTHER" id="PTHR21237">
    <property type="entry name" value="GRPE PROTEIN"/>
    <property type="match status" value="1"/>
</dbReference>
<dbReference type="InterPro" id="IPR000740">
    <property type="entry name" value="GrpE"/>
</dbReference>
<evidence type="ECO:0000256" key="4">
    <source>
        <dbReference type="ARBA" id="ARBA00022490"/>
    </source>
</evidence>
<dbReference type="PRINTS" id="PR00773">
    <property type="entry name" value="GRPEPROTEIN"/>
</dbReference>
<comment type="similarity">
    <text evidence="2 8">Belongs to the GrpE family.</text>
</comment>
<dbReference type="Proteomes" id="UP000007264">
    <property type="component" value="Unassembled WGS sequence"/>
</dbReference>
<evidence type="ECO:0000256" key="5">
    <source>
        <dbReference type="ARBA" id="ARBA00023016"/>
    </source>
</evidence>
<organism evidence="9 10">
    <name type="scientific">Coccomyxa subellipsoidea (strain C-169)</name>
    <name type="common">Green microalga</name>
    <dbReference type="NCBI Taxonomy" id="574566"/>
    <lineage>
        <taxon>Eukaryota</taxon>
        <taxon>Viridiplantae</taxon>
        <taxon>Chlorophyta</taxon>
        <taxon>core chlorophytes</taxon>
        <taxon>Trebouxiophyceae</taxon>
        <taxon>Trebouxiophyceae incertae sedis</taxon>
        <taxon>Coccomyxaceae</taxon>
        <taxon>Coccomyxa</taxon>
        <taxon>Coccomyxa subellipsoidea</taxon>
    </lineage>
</organism>
<evidence type="ECO:0000256" key="1">
    <source>
        <dbReference type="ARBA" id="ARBA00004496"/>
    </source>
</evidence>
<dbReference type="Gene3D" id="2.30.22.10">
    <property type="entry name" value="Head domain of nucleotide exchange factor GrpE"/>
    <property type="match status" value="1"/>
</dbReference>
<dbReference type="FunFam" id="2.30.22.10:FF:000001">
    <property type="entry name" value="Protein GrpE"/>
    <property type="match status" value="1"/>
</dbReference>
<dbReference type="GO" id="GO:0006457">
    <property type="term" value="P:protein folding"/>
    <property type="evidence" value="ECO:0007669"/>
    <property type="project" value="InterPro"/>
</dbReference>
<comment type="function">
    <text evidence="7">Essential component of the PAM complex, a complex required for the translocation of transit peptide-containing proteins from the inner membrane into the mitochondrial matrix in an ATP-dependent manner.</text>
</comment>
<dbReference type="OrthoDB" id="201635at2759"/>
<sequence>QLRAGVSRLKEEASAQSAAVAKADESSRASQERYLRLNADFDNFRKRTAAEKDQVKDRTKAETVKALLAVVDSFEMAKGSLKPESEGEKKIDGAYQGVYKQMVEAFRSLGVETVAGVGTPFDPEFHEAIMREERDDVPDGTVLKEFRRGFRLGSQLLRAAMVQVRLPRHRITCSIFTKRLC</sequence>
<dbReference type="SUPFAM" id="SSF51064">
    <property type="entry name" value="Head domain of nucleotide exchange factor GrpE"/>
    <property type="match status" value="1"/>
</dbReference>
<comment type="subunit">
    <text evidence="3">Homodimer.</text>
</comment>
<comment type="subcellular location">
    <subcellularLocation>
        <location evidence="1">Cytoplasm</location>
    </subcellularLocation>
    <subcellularLocation>
        <location evidence="7">Mitochondrion matrix</location>
    </subcellularLocation>
</comment>
<dbReference type="GO" id="GO:0051082">
    <property type="term" value="F:unfolded protein binding"/>
    <property type="evidence" value="ECO:0007669"/>
    <property type="project" value="TreeGrafter"/>
</dbReference>
<dbReference type="Gene3D" id="3.90.20.20">
    <property type="match status" value="1"/>
</dbReference>
<accession>I0YNX2</accession>
<evidence type="ECO:0000256" key="6">
    <source>
        <dbReference type="ARBA" id="ARBA00023186"/>
    </source>
</evidence>